<dbReference type="Pfam" id="PF13561">
    <property type="entry name" value="adh_short_C2"/>
    <property type="match status" value="1"/>
</dbReference>
<dbReference type="PRINTS" id="PR00080">
    <property type="entry name" value="SDRFAMILY"/>
</dbReference>
<comment type="similarity">
    <text evidence="1">Belongs to the short-chain dehydrogenases/reductases (SDR) family.</text>
</comment>
<evidence type="ECO:0000256" key="2">
    <source>
        <dbReference type="ARBA" id="ARBA00023002"/>
    </source>
</evidence>
<dbReference type="InterPro" id="IPR036291">
    <property type="entry name" value="NAD(P)-bd_dom_sf"/>
</dbReference>
<organism evidence="3 4">
    <name type="scientific">Stutzerimonas stutzeri KOS6</name>
    <dbReference type="NCBI Taxonomy" id="1218352"/>
    <lineage>
        <taxon>Bacteria</taxon>
        <taxon>Pseudomonadati</taxon>
        <taxon>Pseudomonadota</taxon>
        <taxon>Gammaproteobacteria</taxon>
        <taxon>Pseudomonadales</taxon>
        <taxon>Pseudomonadaceae</taxon>
        <taxon>Stutzerimonas</taxon>
    </lineage>
</organism>
<dbReference type="GO" id="GO:0016491">
    <property type="term" value="F:oxidoreductase activity"/>
    <property type="evidence" value="ECO:0007669"/>
    <property type="project" value="UniProtKB-KW"/>
</dbReference>
<dbReference type="HOGENOM" id="CLU_010194_1_0_6"/>
<evidence type="ECO:0000256" key="1">
    <source>
        <dbReference type="ARBA" id="ARBA00006484"/>
    </source>
</evidence>
<name>A0A061JUT7_STUST</name>
<accession>A0A061JUT7</accession>
<dbReference type="FunFam" id="3.40.50.720:FF:000084">
    <property type="entry name" value="Short-chain dehydrogenase reductase"/>
    <property type="match status" value="1"/>
</dbReference>
<dbReference type="InterPro" id="IPR020904">
    <property type="entry name" value="Sc_DH/Rdtase_CS"/>
</dbReference>
<evidence type="ECO:0000313" key="4">
    <source>
        <dbReference type="Proteomes" id="UP000026923"/>
    </source>
</evidence>
<protein>
    <submittedName>
        <fullName evidence="3">Short-chain dehydrogenase</fullName>
    </submittedName>
</protein>
<dbReference type="PANTHER" id="PTHR24321">
    <property type="entry name" value="DEHYDROGENASES, SHORT CHAIN"/>
    <property type="match status" value="1"/>
</dbReference>
<comment type="caution">
    <text evidence="3">The sequence shown here is derived from an EMBL/GenBank/DDBJ whole genome shotgun (WGS) entry which is preliminary data.</text>
</comment>
<dbReference type="EMBL" id="AMCZ02000006">
    <property type="protein sequence ID" value="EWC42014.1"/>
    <property type="molecule type" value="Genomic_DNA"/>
</dbReference>
<dbReference type="CDD" id="cd05233">
    <property type="entry name" value="SDR_c"/>
    <property type="match status" value="1"/>
</dbReference>
<dbReference type="eggNOG" id="COG1028">
    <property type="taxonomic scope" value="Bacteria"/>
</dbReference>
<dbReference type="PROSITE" id="PS00061">
    <property type="entry name" value="ADH_SHORT"/>
    <property type="match status" value="1"/>
</dbReference>
<evidence type="ECO:0000313" key="3">
    <source>
        <dbReference type="EMBL" id="EWC42014.1"/>
    </source>
</evidence>
<dbReference type="SUPFAM" id="SSF51735">
    <property type="entry name" value="NAD(P)-binding Rossmann-fold domains"/>
    <property type="match status" value="1"/>
</dbReference>
<dbReference type="InterPro" id="IPR002347">
    <property type="entry name" value="SDR_fam"/>
</dbReference>
<dbReference type="PANTHER" id="PTHR24321:SF8">
    <property type="entry name" value="ESTRADIOL 17-BETA-DEHYDROGENASE 8-RELATED"/>
    <property type="match status" value="1"/>
</dbReference>
<dbReference type="RefSeq" id="WP_003296530.1">
    <property type="nucleotide sequence ID" value="NZ_KK020675.1"/>
</dbReference>
<dbReference type="PRINTS" id="PR00081">
    <property type="entry name" value="GDHRDH"/>
</dbReference>
<reference evidence="3 4" key="1">
    <citation type="journal article" date="2013" name="Genome Announc.">
        <title>Draft Genome of the Nitrogen-Fixing Bacterium Pseudomonas stutzeri Strain KOS6 Isolated from Industrial Hydrocarbon Sludge.</title>
        <authorList>
            <person name="Grigoryeva T.V."/>
            <person name="Laikov A.V."/>
            <person name="Naumova R.P."/>
            <person name="Manolov A.I."/>
            <person name="Larin A.K."/>
            <person name="Karpova I.Y."/>
            <person name="Semashko T.A."/>
            <person name="Alexeev D.G."/>
            <person name="Kostryukova E.S."/>
            <person name="Muller R."/>
            <person name="Govorun V.M."/>
        </authorList>
    </citation>
    <scope>NUCLEOTIDE SEQUENCE [LARGE SCALE GENOMIC DNA]</scope>
    <source>
        <strain evidence="3 4">KOS6</strain>
    </source>
</reference>
<keyword evidence="2" id="KW-0560">Oxidoreductase</keyword>
<sequence>MKYSFSGRVALVTGAGSGIGEAIARLLASNGLSVVVSDVSADNAKRVAKLISADGGQAVANVADVARIDDVEAAVACAVDTFGGLHFAVNNAGISGDQSPVGELDPAAWSRVIDINLNGVFYGLRHQIPAILRSGGGAIVNVSSILGVVGDAANPAYVAAKHAVTGLTRSAALAYASQGIRINSIHPGYVRTPILDFLDESALQEAVGLHPIGRLGTPDEIAHAVAFLLSEGSSFFAGTQLIADGGYTAR</sequence>
<dbReference type="NCBIfam" id="NF005559">
    <property type="entry name" value="PRK07231.1"/>
    <property type="match status" value="1"/>
</dbReference>
<proteinExistence type="inferred from homology"/>
<dbReference type="OrthoDB" id="7064009at2"/>
<gene>
    <name evidence="3" type="ORF">B597_007050</name>
</gene>
<dbReference type="Proteomes" id="UP000026923">
    <property type="component" value="Unassembled WGS sequence"/>
</dbReference>
<dbReference type="AlphaFoldDB" id="A0A061JUT7"/>
<dbReference type="Gene3D" id="3.40.50.720">
    <property type="entry name" value="NAD(P)-binding Rossmann-like Domain"/>
    <property type="match status" value="1"/>
</dbReference>